<proteinExistence type="predicted"/>
<accession>X1BP01</accession>
<name>X1BP01_9ZZZZ</name>
<dbReference type="AlphaFoldDB" id="X1BP01"/>
<protein>
    <submittedName>
        <fullName evidence="1">Uncharacterized protein</fullName>
    </submittedName>
</protein>
<gene>
    <name evidence="1" type="ORF">S01H4_51097</name>
</gene>
<dbReference type="EMBL" id="BART01029069">
    <property type="protein sequence ID" value="GAG96725.1"/>
    <property type="molecule type" value="Genomic_DNA"/>
</dbReference>
<reference evidence="1" key="1">
    <citation type="journal article" date="2014" name="Front. Microbiol.">
        <title>High frequency of phylogenetically diverse reductive dehalogenase-homologous genes in deep subseafloor sedimentary metagenomes.</title>
        <authorList>
            <person name="Kawai M."/>
            <person name="Futagami T."/>
            <person name="Toyoda A."/>
            <person name="Takaki Y."/>
            <person name="Nishi S."/>
            <person name="Hori S."/>
            <person name="Arai W."/>
            <person name="Tsubouchi T."/>
            <person name="Morono Y."/>
            <person name="Uchiyama I."/>
            <person name="Ito T."/>
            <person name="Fujiyama A."/>
            <person name="Inagaki F."/>
            <person name="Takami H."/>
        </authorList>
    </citation>
    <scope>NUCLEOTIDE SEQUENCE</scope>
    <source>
        <strain evidence="1">Expedition CK06-06</strain>
    </source>
</reference>
<feature type="non-terminal residue" evidence="1">
    <location>
        <position position="79"/>
    </location>
</feature>
<evidence type="ECO:0000313" key="1">
    <source>
        <dbReference type="EMBL" id="GAG96725.1"/>
    </source>
</evidence>
<sequence length="79" mass="9380">MEEVEKCEECGKILKDKSYAPYCEQCDEKLDKQFDTIEDNIIIYKELLDSEIKTLEKFEDSDISDLFKRVYAKLSKEEV</sequence>
<comment type="caution">
    <text evidence="1">The sequence shown here is derived from an EMBL/GenBank/DDBJ whole genome shotgun (WGS) entry which is preliminary data.</text>
</comment>
<organism evidence="1">
    <name type="scientific">marine sediment metagenome</name>
    <dbReference type="NCBI Taxonomy" id="412755"/>
    <lineage>
        <taxon>unclassified sequences</taxon>
        <taxon>metagenomes</taxon>
        <taxon>ecological metagenomes</taxon>
    </lineage>
</organism>